<evidence type="ECO:0000256" key="4">
    <source>
        <dbReference type="ARBA" id="ARBA00022598"/>
    </source>
</evidence>
<dbReference type="InterPro" id="IPR000291">
    <property type="entry name" value="D-Ala_lig_Van_CS"/>
</dbReference>
<evidence type="ECO:0000256" key="12">
    <source>
        <dbReference type="ARBA" id="ARBA00023316"/>
    </source>
</evidence>
<comment type="cofactor">
    <cofactor evidence="2">
        <name>Mg(2+)</name>
        <dbReference type="ChEBI" id="CHEBI:18420"/>
    </cofactor>
</comment>
<keyword evidence="11" id="KW-0464">Manganese</keyword>
<dbReference type="PROSITE" id="PS00843">
    <property type="entry name" value="DALA_DALA_LIGASE_1"/>
    <property type="match status" value="1"/>
</dbReference>
<keyword evidence="13" id="KW-0963">Cytoplasm</keyword>
<evidence type="ECO:0000256" key="10">
    <source>
        <dbReference type="ARBA" id="ARBA00022984"/>
    </source>
</evidence>
<evidence type="ECO:0000256" key="8">
    <source>
        <dbReference type="ARBA" id="ARBA00022842"/>
    </source>
</evidence>
<comment type="function">
    <text evidence="13">Cell wall formation.</text>
</comment>
<dbReference type="PANTHER" id="PTHR23132">
    <property type="entry name" value="D-ALANINE--D-ALANINE LIGASE"/>
    <property type="match status" value="1"/>
</dbReference>
<dbReference type="HAMAP" id="MF_00047">
    <property type="entry name" value="Dala_Dala_lig"/>
    <property type="match status" value="1"/>
</dbReference>
<comment type="pathway">
    <text evidence="13">Cell wall biogenesis; peptidoglycan biosynthesis.</text>
</comment>
<evidence type="ECO:0000256" key="3">
    <source>
        <dbReference type="ARBA" id="ARBA00010871"/>
    </source>
</evidence>
<keyword evidence="10 13" id="KW-0573">Peptidoglycan synthesis</keyword>
<dbReference type="PROSITE" id="PS50975">
    <property type="entry name" value="ATP_GRASP"/>
    <property type="match status" value="1"/>
</dbReference>
<evidence type="ECO:0000256" key="2">
    <source>
        <dbReference type="ARBA" id="ARBA00001946"/>
    </source>
</evidence>
<dbReference type="GO" id="GO:0008716">
    <property type="term" value="F:D-alanine-D-alanine ligase activity"/>
    <property type="evidence" value="ECO:0007669"/>
    <property type="project" value="UniProtKB-EC"/>
</dbReference>
<dbReference type="InterPro" id="IPR011095">
    <property type="entry name" value="Dala_Dala_lig_C"/>
</dbReference>
<evidence type="ECO:0000256" key="13">
    <source>
        <dbReference type="HAMAP-Rule" id="MF_00047"/>
    </source>
</evidence>
<keyword evidence="6 14" id="KW-0547">Nucleotide-binding</keyword>
<dbReference type="Pfam" id="PF01820">
    <property type="entry name" value="Dala_Dala_lig_N"/>
    <property type="match status" value="1"/>
</dbReference>
<protein>
    <recommendedName>
        <fullName evidence="13">D-alanine--D-alanine ligase</fullName>
        <ecNumber evidence="13">6.3.2.4</ecNumber>
    </recommendedName>
    <alternativeName>
        <fullName evidence="13">D-Ala-D-Ala ligase</fullName>
    </alternativeName>
    <alternativeName>
        <fullName evidence="13">D-alanylalanine synthetase</fullName>
    </alternativeName>
</protein>
<evidence type="ECO:0000256" key="1">
    <source>
        <dbReference type="ARBA" id="ARBA00001936"/>
    </source>
</evidence>
<comment type="catalytic activity">
    <reaction evidence="13">
        <text>2 D-alanine + ATP = D-alanyl-D-alanine + ADP + phosphate + H(+)</text>
        <dbReference type="Rhea" id="RHEA:11224"/>
        <dbReference type="ChEBI" id="CHEBI:15378"/>
        <dbReference type="ChEBI" id="CHEBI:30616"/>
        <dbReference type="ChEBI" id="CHEBI:43474"/>
        <dbReference type="ChEBI" id="CHEBI:57416"/>
        <dbReference type="ChEBI" id="CHEBI:57822"/>
        <dbReference type="ChEBI" id="CHEBI:456216"/>
        <dbReference type="EC" id="6.3.2.4"/>
    </reaction>
</comment>
<sequence>MTRVAVIGGGENPEHDVSLASAASVCSALRSHDRFEVVALTIQRDGRWTDARGARITLAEAVDELQRCGVVFPVVHGPRGEDGTLAALLDLAHVPYVGSGLRAGALAMDKVTTKLIAESVGVRTARAARGTFPAVVKPSAAGSSFGVARVDDESELTAALEVARGFDDRVLVEEYIVGREIDVAVVTRADGSRMVSAPLEIVVSGAVFDSETKYDGTADFRVPAALTPAQQSDLERQALAVYDALGCSGVARVDFFLTHNGFVLNEVNTVPGLTARSQVPRMFEATGIPYAELVADLVDAALGRVLA</sequence>
<dbReference type="PROSITE" id="PS00844">
    <property type="entry name" value="DALA_DALA_LIGASE_2"/>
    <property type="match status" value="1"/>
</dbReference>
<dbReference type="InterPro" id="IPR016185">
    <property type="entry name" value="PreATP-grasp_dom_sf"/>
</dbReference>
<accession>A0ABT6KTP5</accession>
<dbReference type="Proteomes" id="UP001160142">
    <property type="component" value="Unassembled WGS sequence"/>
</dbReference>
<evidence type="ECO:0000313" key="17">
    <source>
        <dbReference type="Proteomes" id="UP001160142"/>
    </source>
</evidence>
<organism evidence="16 17">
    <name type="scientific">Antiquaquibacter oligotrophicus</name>
    <dbReference type="NCBI Taxonomy" id="2880260"/>
    <lineage>
        <taxon>Bacteria</taxon>
        <taxon>Bacillati</taxon>
        <taxon>Actinomycetota</taxon>
        <taxon>Actinomycetes</taxon>
        <taxon>Micrococcales</taxon>
        <taxon>Microbacteriaceae</taxon>
        <taxon>Antiquaquibacter</taxon>
    </lineage>
</organism>
<evidence type="ECO:0000259" key="15">
    <source>
        <dbReference type="PROSITE" id="PS50975"/>
    </source>
</evidence>
<comment type="cofactor">
    <cofactor evidence="1">
        <name>Mn(2+)</name>
        <dbReference type="ChEBI" id="CHEBI:29035"/>
    </cofactor>
</comment>
<keyword evidence="17" id="KW-1185">Reference proteome</keyword>
<evidence type="ECO:0000313" key="16">
    <source>
        <dbReference type="EMBL" id="MDH6182567.1"/>
    </source>
</evidence>
<dbReference type="Gene3D" id="3.30.470.20">
    <property type="entry name" value="ATP-grasp fold, B domain"/>
    <property type="match status" value="1"/>
</dbReference>
<evidence type="ECO:0000256" key="9">
    <source>
        <dbReference type="ARBA" id="ARBA00022960"/>
    </source>
</evidence>
<dbReference type="RefSeq" id="WP_322134842.1">
    <property type="nucleotide sequence ID" value="NZ_CP085036.1"/>
</dbReference>
<gene>
    <name evidence="13" type="primary">ddl</name>
    <name evidence="16" type="ORF">M2152_002749</name>
</gene>
<dbReference type="Pfam" id="PF07478">
    <property type="entry name" value="Dala_Dala_lig_C"/>
    <property type="match status" value="1"/>
</dbReference>
<keyword evidence="7 14" id="KW-0067">ATP-binding</keyword>
<dbReference type="SUPFAM" id="SSF52440">
    <property type="entry name" value="PreATP-grasp domain"/>
    <property type="match status" value="1"/>
</dbReference>
<dbReference type="InterPro" id="IPR011761">
    <property type="entry name" value="ATP-grasp"/>
</dbReference>
<dbReference type="SUPFAM" id="SSF56059">
    <property type="entry name" value="Glutathione synthetase ATP-binding domain-like"/>
    <property type="match status" value="1"/>
</dbReference>
<evidence type="ECO:0000256" key="7">
    <source>
        <dbReference type="ARBA" id="ARBA00022840"/>
    </source>
</evidence>
<proteinExistence type="inferred from homology"/>
<dbReference type="NCBIfam" id="TIGR01205">
    <property type="entry name" value="D_ala_D_alaTIGR"/>
    <property type="match status" value="1"/>
</dbReference>
<evidence type="ECO:0000256" key="14">
    <source>
        <dbReference type="PROSITE-ProRule" id="PRU00409"/>
    </source>
</evidence>
<evidence type="ECO:0000256" key="6">
    <source>
        <dbReference type="ARBA" id="ARBA00022741"/>
    </source>
</evidence>
<comment type="caution">
    <text evidence="16">The sequence shown here is derived from an EMBL/GenBank/DDBJ whole genome shotgun (WGS) entry which is preliminary data.</text>
</comment>
<dbReference type="PIRSF" id="PIRSF039102">
    <property type="entry name" value="Ddl/VanB"/>
    <property type="match status" value="1"/>
</dbReference>
<keyword evidence="5" id="KW-0479">Metal-binding</keyword>
<reference evidence="16 17" key="1">
    <citation type="submission" date="2023-04" db="EMBL/GenBank/DDBJ databases">
        <title>Genome Encyclopedia of Bacteria and Archaea VI: Functional Genomics of Type Strains.</title>
        <authorList>
            <person name="Whitman W."/>
        </authorList>
    </citation>
    <scope>NUCLEOTIDE SEQUENCE [LARGE SCALE GENOMIC DNA]</scope>
    <source>
        <strain evidence="16 17">SG_E_30_P1</strain>
    </source>
</reference>
<name>A0ABT6KTP5_9MICO</name>
<dbReference type="EMBL" id="JARXVQ010000001">
    <property type="protein sequence ID" value="MDH6182567.1"/>
    <property type="molecule type" value="Genomic_DNA"/>
</dbReference>
<keyword evidence="9 13" id="KW-0133">Cell shape</keyword>
<keyword evidence="12 13" id="KW-0961">Cell wall biogenesis/degradation</keyword>
<dbReference type="InterPro" id="IPR011127">
    <property type="entry name" value="Dala_Dala_lig_N"/>
</dbReference>
<keyword evidence="4 13" id="KW-0436">Ligase</keyword>
<dbReference type="EC" id="6.3.2.4" evidence="13"/>
<feature type="domain" description="ATP-grasp" evidence="15">
    <location>
        <begin position="98"/>
        <end position="299"/>
    </location>
</feature>
<keyword evidence="8" id="KW-0460">Magnesium</keyword>
<comment type="subcellular location">
    <subcellularLocation>
        <location evidence="13">Cytoplasm</location>
    </subcellularLocation>
</comment>
<comment type="similarity">
    <text evidence="3 13">Belongs to the D-alanine--D-alanine ligase family.</text>
</comment>
<dbReference type="Gene3D" id="3.30.1490.20">
    <property type="entry name" value="ATP-grasp fold, A domain"/>
    <property type="match status" value="1"/>
</dbReference>
<dbReference type="InterPro" id="IPR013815">
    <property type="entry name" value="ATP_grasp_subdomain_1"/>
</dbReference>
<dbReference type="InterPro" id="IPR005905">
    <property type="entry name" value="D_ala_D_ala"/>
</dbReference>
<dbReference type="Gene3D" id="3.40.50.20">
    <property type="match status" value="1"/>
</dbReference>
<evidence type="ECO:0000256" key="11">
    <source>
        <dbReference type="ARBA" id="ARBA00023211"/>
    </source>
</evidence>
<evidence type="ECO:0000256" key="5">
    <source>
        <dbReference type="ARBA" id="ARBA00022723"/>
    </source>
</evidence>
<dbReference type="PANTHER" id="PTHR23132:SF25">
    <property type="entry name" value="D-ALANINE--D-ALANINE LIGASE A"/>
    <property type="match status" value="1"/>
</dbReference>